<accession>A0AAD5TKW6</accession>
<feature type="compositionally biased region" description="Low complexity" evidence="1">
    <location>
        <begin position="78"/>
        <end position="89"/>
    </location>
</feature>
<evidence type="ECO:0000313" key="3">
    <source>
        <dbReference type="Proteomes" id="UP001212152"/>
    </source>
</evidence>
<reference evidence="2" key="1">
    <citation type="submission" date="2020-05" db="EMBL/GenBank/DDBJ databases">
        <title>Phylogenomic resolution of chytrid fungi.</title>
        <authorList>
            <person name="Stajich J.E."/>
            <person name="Amses K."/>
            <person name="Simmons R."/>
            <person name="Seto K."/>
            <person name="Myers J."/>
            <person name="Bonds A."/>
            <person name="Quandt C.A."/>
            <person name="Barry K."/>
            <person name="Liu P."/>
            <person name="Grigoriev I."/>
            <person name="Longcore J.E."/>
            <person name="James T.Y."/>
        </authorList>
    </citation>
    <scope>NUCLEOTIDE SEQUENCE</scope>
    <source>
        <strain evidence="2">JEL0379</strain>
    </source>
</reference>
<sequence length="605" mass="66061">MPSTDASASDEDYSNTDGSDASDDESSLEGPLAAMALSPRKAVAKLSADAPAAPVRGVERKATATSQAFDGEQADGVSASPAPSAKGSATQPNAYPFGQKFFSWKAPFDAPPYLGGPLPRVLAKPLSKAVARTSPAPFVFKVNFNASPITPANGQIANANLRELLLNIDPTLRTTDRFDKVLLGNDDLVRVPQHGVLGSLVVDSDYVDENYPVIGEEKHDIYLNTHSPFCLIAVGVQGSGKSHSLASVIENCMLNAQPCIEAQKPATAMIFHYDQDPENFCEAITLTGRRAGLPVSVPVVSRMTILVSPSFYKQRRAFYRAKNIPNCEVKPLLFKWNDLYADQIKKLMRVGENTDTIPLYMSSILDLLRAMQKENRKPSWAQFKKELTSLPLLPQQMVPLQQRLKLLESLLVDADSDRNAVDVRQILSSGCPMIIVDMTDPMMTASESNSVFQVMLAAFLGTTTPAGKLVVLDESHKYLAEDGHDGLALALVTACRQMRHVGLRICVSTQSPEVLPAELLELVSVALIHRFHSPDWFKWMQKKLPMREEVFEEIVGIETGTAMAVSARWAKGAPGKGFVRKIRIRARITKDGGVSKTADLWTADL</sequence>
<proteinExistence type="predicted"/>
<dbReference type="InterPro" id="IPR027417">
    <property type="entry name" value="P-loop_NTPase"/>
</dbReference>
<dbReference type="Proteomes" id="UP001212152">
    <property type="component" value="Unassembled WGS sequence"/>
</dbReference>
<dbReference type="Gene3D" id="3.40.50.300">
    <property type="entry name" value="P-loop containing nucleotide triphosphate hydrolases"/>
    <property type="match status" value="1"/>
</dbReference>
<keyword evidence="3" id="KW-1185">Reference proteome</keyword>
<organism evidence="2 3">
    <name type="scientific">Geranomyces variabilis</name>
    <dbReference type="NCBI Taxonomy" id="109894"/>
    <lineage>
        <taxon>Eukaryota</taxon>
        <taxon>Fungi</taxon>
        <taxon>Fungi incertae sedis</taxon>
        <taxon>Chytridiomycota</taxon>
        <taxon>Chytridiomycota incertae sedis</taxon>
        <taxon>Chytridiomycetes</taxon>
        <taxon>Spizellomycetales</taxon>
        <taxon>Powellomycetaceae</taxon>
        <taxon>Geranomyces</taxon>
    </lineage>
</organism>
<feature type="region of interest" description="Disordered" evidence="1">
    <location>
        <begin position="1"/>
        <end position="91"/>
    </location>
</feature>
<protein>
    <submittedName>
        <fullName evidence="2">Uncharacterized protein</fullName>
    </submittedName>
</protein>
<comment type="caution">
    <text evidence="2">The sequence shown here is derived from an EMBL/GenBank/DDBJ whole genome shotgun (WGS) entry which is preliminary data.</text>
</comment>
<dbReference type="SUPFAM" id="SSF52540">
    <property type="entry name" value="P-loop containing nucleoside triphosphate hydrolases"/>
    <property type="match status" value="1"/>
</dbReference>
<gene>
    <name evidence="2" type="ORF">HDU87_003022</name>
</gene>
<evidence type="ECO:0000256" key="1">
    <source>
        <dbReference type="SAM" id="MobiDB-lite"/>
    </source>
</evidence>
<evidence type="ECO:0000313" key="2">
    <source>
        <dbReference type="EMBL" id="KAJ3179412.1"/>
    </source>
</evidence>
<name>A0AAD5TKW6_9FUNG</name>
<dbReference type="EMBL" id="JADGJQ010000021">
    <property type="protein sequence ID" value="KAJ3179412.1"/>
    <property type="molecule type" value="Genomic_DNA"/>
</dbReference>
<feature type="compositionally biased region" description="Acidic residues" evidence="1">
    <location>
        <begin position="8"/>
        <end position="27"/>
    </location>
</feature>
<dbReference type="AlphaFoldDB" id="A0AAD5TKW6"/>